<sequence>MSWFGKRTVTRLDSLETHESASLALQSGASVMNKSAAELWEEQPYLRTVVNFLARNVAQLGLHAFTRDAEGSRERLRDHPLAAMLRRPNEDTTGNELIHGVVADLALFDVAYLMVEDKSADGAGLGLRRIPNSWVKGTESKSAFRIGSYLVQMDESGETVKVAAENMLVFHGWNPTDTRIGSSPVNALKAILREQIHAQTFREQLWENGGRVGSYLTRPKDAPEWGAEGRSRFTRMWSAWSGSGNKAGGTPVLEDGMELKRVGFSAKEEEYIEASKLALTTVAAVYHVNPTMIGVLDNANYSNVREFRSMLYGDTLGPIMSMIEARLNEFLVPRFADVDGVYVEFNLGEKLQGSFEEQAAVLGTATGRPYMTANEARAKQNLPAVEGGDVLYIPLNMALPQQISDSQETEEVTADAA</sequence>
<dbReference type="RefSeq" id="WP_020906911.1">
    <property type="nucleotide sequence ID" value="NC_012490.1"/>
</dbReference>
<dbReference type="HOGENOM" id="CLU_033789_6_0_11"/>
<reference evidence="2" key="1">
    <citation type="submission" date="2005-03" db="EMBL/GenBank/DDBJ databases">
        <title>Comparison of the complete genome sequences of Rhodococcus erythropolis PR4 and Rhodococcus opacus B4.</title>
        <authorList>
            <person name="Takarada H."/>
            <person name="Sekine M."/>
            <person name="Hosoyama A."/>
            <person name="Yamada R."/>
            <person name="Fujisawa T."/>
            <person name="Omata S."/>
            <person name="Shimizu A."/>
            <person name="Tsukatani N."/>
            <person name="Tanikawa S."/>
            <person name="Fujita N."/>
            <person name="Harayama S."/>
        </authorList>
    </citation>
    <scope>NUCLEOTIDE SEQUENCE [LARGE SCALE GENOMIC DNA]</scope>
    <source>
        <strain evidence="2">PR4 / NBRC 100887</strain>
    </source>
</reference>
<dbReference type="KEGG" id="rer:RER_18960"/>
<gene>
    <name evidence="1" type="ordered locus">RER_18960</name>
</gene>
<dbReference type="AlphaFoldDB" id="C0ZW69"/>
<evidence type="ECO:0000313" key="2">
    <source>
        <dbReference type="Proteomes" id="UP000002204"/>
    </source>
</evidence>
<reference evidence="1 2" key="2">
    <citation type="journal article" date="2006" name="Environ. Microbiol.">
        <title>Sequence analysis of three plasmids harboured in Rhodococcus erythropolis strain PR4.</title>
        <authorList>
            <person name="Sekine M."/>
            <person name="Tanikawa S."/>
            <person name="Omata S."/>
            <person name="Saito M."/>
            <person name="Fujisawa T."/>
            <person name="Tsukatani N."/>
            <person name="Tajima T."/>
            <person name="Sekigawa T."/>
            <person name="Kosugi H."/>
            <person name="Matsuo Y."/>
            <person name="Nishiko R."/>
            <person name="Imamura K."/>
            <person name="Ito M."/>
            <person name="Narita H."/>
            <person name="Tago S."/>
            <person name="Fujita N."/>
            <person name="Harayama S."/>
        </authorList>
    </citation>
    <scope>NUCLEOTIDE SEQUENCE [LARGE SCALE GENOMIC DNA]</scope>
    <source>
        <strain evidence="2">PR4 / NBRC 100887</strain>
    </source>
</reference>
<dbReference type="InterPro" id="IPR006944">
    <property type="entry name" value="Phage/GTA_portal"/>
</dbReference>
<dbReference type="Proteomes" id="UP000002204">
    <property type="component" value="Chromosome"/>
</dbReference>
<accession>C0ZW69</accession>
<dbReference type="Pfam" id="PF04860">
    <property type="entry name" value="Phage_portal"/>
    <property type="match status" value="1"/>
</dbReference>
<protein>
    <submittedName>
        <fullName evidence="1">Putative phage portal protein</fullName>
    </submittedName>
</protein>
<proteinExistence type="predicted"/>
<name>C0ZW69_RHOE4</name>
<dbReference type="NCBIfam" id="TIGR01537">
    <property type="entry name" value="portal_HK97"/>
    <property type="match status" value="1"/>
</dbReference>
<evidence type="ECO:0000313" key="1">
    <source>
        <dbReference type="EMBL" id="BAH32604.1"/>
    </source>
</evidence>
<dbReference type="eggNOG" id="COG4695">
    <property type="taxonomic scope" value="Bacteria"/>
</dbReference>
<dbReference type="InterPro" id="IPR006427">
    <property type="entry name" value="Portal_HK97"/>
</dbReference>
<organism evidence="1 2">
    <name type="scientific">Rhodococcus erythropolis (strain PR4 / NBRC 100887)</name>
    <dbReference type="NCBI Taxonomy" id="234621"/>
    <lineage>
        <taxon>Bacteria</taxon>
        <taxon>Bacillati</taxon>
        <taxon>Actinomycetota</taxon>
        <taxon>Actinomycetes</taxon>
        <taxon>Mycobacteriales</taxon>
        <taxon>Nocardiaceae</taxon>
        <taxon>Rhodococcus</taxon>
        <taxon>Rhodococcus erythropolis group</taxon>
    </lineage>
</organism>
<dbReference type="EMBL" id="AP008957">
    <property type="protein sequence ID" value="BAH32604.1"/>
    <property type="molecule type" value="Genomic_DNA"/>
</dbReference>